<dbReference type="KEGG" id="tnl:113496974"/>
<gene>
    <name evidence="3" type="primary">LOC113496974</name>
</gene>
<feature type="compositionally biased region" description="Basic and acidic residues" evidence="1">
    <location>
        <begin position="53"/>
        <end position="74"/>
    </location>
</feature>
<evidence type="ECO:0000256" key="1">
    <source>
        <dbReference type="SAM" id="MobiDB-lite"/>
    </source>
</evidence>
<reference evidence="3" key="1">
    <citation type="submission" date="2025-08" db="UniProtKB">
        <authorList>
            <consortium name="RefSeq"/>
        </authorList>
    </citation>
    <scope>IDENTIFICATION</scope>
</reference>
<feature type="compositionally biased region" description="Low complexity" evidence="1">
    <location>
        <begin position="35"/>
        <end position="47"/>
    </location>
</feature>
<dbReference type="OrthoDB" id="7481074at2759"/>
<evidence type="ECO:0000313" key="3">
    <source>
        <dbReference type="RefSeq" id="XP_026732188.1"/>
    </source>
</evidence>
<feature type="compositionally biased region" description="Low complexity" evidence="1">
    <location>
        <begin position="75"/>
        <end position="93"/>
    </location>
</feature>
<dbReference type="AlphaFoldDB" id="A0A7E5VV35"/>
<accession>A0A7E5VV35</accession>
<dbReference type="InParanoid" id="A0A7E5VV35"/>
<dbReference type="GeneID" id="113496974"/>
<sequence>MISRLFDRYRYNNGHIYISSSILDSAEYNPRAVDDASSSDSSSSSKKTSPRADSSESEEREKPKKEESSKEPAKPAKSSGSSDSDNSNSNDAASAEDKLRSTRGLKAADFEPEEENPKIHGRYQKHSGSDASDDDGRRRNKRQIGRISYKKAKHL</sequence>
<feature type="compositionally biased region" description="Basic residues" evidence="1">
    <location>
        <begin position="138"/>
        <end position="155"/>
    </location>
</feature>
<feature type="region of interest" description="Disordered" evidence="1">
    <location>
        <begin position="22"/>
        <end position="155"/>
    </location>
</feature>
<evidence type="ECO:0000313" key="2">
    <source>
        <dbReference type="Proteomes" id="UP000322000"/>
    </source>
</evidence>
<protein>
    <submittedName>
        <fullName evidence="3">Pre-mRNA-splicing factor CWC22 homolog isoform X1</fullName>
    </submittedName>
</protein>
<organism evidence="2 3">
    <name type="scientific">Trichoplusia ni</name>
    <name type="common">Cabbage looper</name>
    <dbReference type="NCBI Taxonomy" id="7111"/>
    <lineage>
        <taxon>Eukaryota</taxon>
        <taxon>Metazoa</taxon>
        <taxon>Ecdysozoa</taxon>
        <taxon>Arthropoda</taxon>
        <taxon>Hexapoda</taxon>
        <taxon>Insecta</taxon>
        <taxon>Pterygota</taxon>
        <taxon>Neoptera</taxon>
        <taxon>Endopterygota</taxon>
        <taxon>Lepidoptera</taxon>
        <taxon>Glossata</taxon>
        <taxon>Ditrysia</taxon>
        <taxon>Noctuoidea</taxon>
        <taxon>Noctuidae</taxon>
        <taxon>Plusiinae</taxon>
        <taxon>Trichoplusia</taxon>
    </lineage>
</organism>
<name>A0A7E5VV35_TRINI</name>
<dbReference type="Proteomes" id="UP000322000">
    <property type="component" value="Chromosome 8"/>
</dbReference>
<dbReference type="RefSeq" id="XP_026732188.1">
    <property type="nucleotide sequence ID" value="XM_026876387.1"/>
</dbReference>
<proteinExistence type="predicted"/>
<keyword evidence="2" id="KW-1185">Reference proteome</keyword>